<proteinExistence type="predicted"/>
<comment type="caution">
    <text evidence="1">The sequence shown here is derived from an EMBL/GenBank/DDBJ whole genome shotgun (WGS) entry which is preliminary data.</text>
</comment>
<accession>A0A4Y2KTE7</accession>
<protein>
    <submittedName>
        <fullName evidence="1">Uncharacterized protein</fullName>
    </submittedName>
</protein>
<keyword evidence="2" id="KW-1185">Reference proteome</keyword>
<reference evidence="1 2" key="1">
    <citation type="journal article" date="2019" name="Sci. Rep.">
        <title>Orb-weaving spider Araneus ventricosus genome elucidates the spidroin gene catalogue.</title>
        <authorList>
            <person name="Kono N."/>
            <person name="Nakamura H."/>
            <person name="Ohtoshi R."/>
            <person name="Moran D.A.P."/>
            <person name="Shinohara A."/>
            <person name="Yoshida Y."/>
            <person name="Fujiwara M."/>
            <person name="Mori M."/>
            <person name="Tomita M."/>
            <person name="Arakawa K."/>
        </authorList>
    </citation>
    <scope>NUCLEOTIDE SEQUENCE [LARGE SCALE GENOMIC DNA]</scope>
</reference>
<dbReference type="EMBL" id="BGPR01273754">
    <property type="protein sequence ID" value="GBN05558.1"/>
    <property type="molecule type" value="Genomic_DNA"/>
</dbReference>
<evidence type="ECO:0000313" key="2">
    <source>
        <dbReference type="Proteomes" id="UP000499080"/>
    </source>
</evidence>
<name>A0A4Y2KTE7_ARAVE</name>
<sequence length="48" mass="5467">FRRHTLREAGILCDFEVQGERQQGHHIFSMESEEGEAVPNSTHLGCNI</sequence>
<organism evidence="1 2">
    <name type="scientific">Araneus ventricosus</name>
    <name type="common">Orbweaver spider</name>
    <name type="synonym">Epeira ventricosa</name>
    <dbReference type="NCBI Taxonomy" id="182803"/>
    <lineage>
        <taxon>Eukaryota</taxon>
        <taxon>Metazoa</taxon>
        <taxon>Ecdysozoa</taxon>
        <taxon>Arthropoda</taxon>
        <taxon>Chelicerata</taxon>
        <taxon>Arachnida</taxon>
        <taxon>Araneae</taxon>
        <taxon>Araneomorphae</taxon>
        <taxon>Entelegynae</taxon>
        <taxon>Araneoidea</taxon>
        <taxon>Araneidae</taxon>
        <taxon>Araneus</taxon>
    </lineage>
</organism>
<evidence type="ECO:0000313" key="1">
    <source>
        <dbReference type="EMBL" id="GBN05558.1"/>
    </source>
</evidence>
<dbReference type="Proteomes" id="UP000499080">
    <property type="component" value="Unassembled WGS sequence"/>
</dbReference>
<feature type="non-terminal residue" evidence="1">
    <location>
        <position position="1"/>
    </location>
</feature>
<dbReference type="AlphaFoldDB" id="A0A4Y2KTE7"/>
<gene>
    <name evidence="1" type="ORF">AVEN_161744_1</name>
</gene>